<evidence type="ECO:0000313" key="2">
    <source>
        <dbReference type="Proteomes" id="UP000483820"/>
    </source>
</evidence>
<comment type="caution">
    <text evidence="1">The sequence shown here is derived from an EMBL/GenBank/DDBJ whole genome shotgun (WGS) entry which is preliminary data.</text>
</comment>
<gene>
    <name evidence="1" type="ORF">GCK72_008342</name>
</gene>
<dbReference type="KEGG" id="crq:GCK72_008342"/>
<name>A0A6A5H005_CAERE</name>
<protein>
    <submittedName>
        <fullName evidence="1">Uncharacterized protein</fullName>
    </submittedName>
</protein>
<dbReference type="GeneID" id="78774625"/>
<dbReference type="Proteomes" id="UP000483820">
    <property type="component" value="Chromosome III"/>
</dbReference>
<organism evidence="1 2">
    <name type="scientific">Caenorhabditis remanei</name>
    <name type="common">Caenorhabditis vulgaris</name>
    <dbReference type="NCBI Taxonomy" id="31234"/>
    <lineage>
        <taxon>Eukaryota</taxon>
        <taxon>Metazoa</taxon>
        <taxon>Ecdysozoa</taxon>
        <taxon>Nematoda</taxon>
        <taxon>Chromadorea</taxon>
        <taxon>Rhabditida</taxon>
        <taxon>Rhabditina</taxon>
        <taxon>Rhabditomorpha</taxon>
        <taxon>Rhabditoidea</taxon>
        <taxon>Rhabditidae</taxon>
        <taxon>Peloderinae</taxon>
        <taxon>Caenorhabditis</taxon>
    </lineage>
</organism>
<reference evidence="1 2" key="1">
    <citation type="submission" date="2019-12" db="EMBL/GenBank/DDBJ databases">
        <title>Chromosome-level assembly of the Caenorhabditis remanei genome.</title>
        <authorList>
            <person name="Teterina A.A."/>
            <person name="Willis J.H."/>
            <person name="Phillips P.C."/>
        </authorList>
    </citation>
    <scope>NUCLEOTIDE SEQUENCE [LARGE SCALE GENOMIC DNA]</scope>
    <source>
        <strain evidence="1 2">PX506</strain>
        <tissue evidence="1">Whole organism</tissue>
    </source>
</reference>
<sequence length="124" mass="14056">MLPILTVIGASMTYCCFSEAAPAAETMHTATQLIARRQRADRANDILFVCMLRGAWLENKEQGTKEKELEFLRSFFGNLSSLKGNEEAEADFGLILLKKAQFCNDGKNLWLCCKTSHKNMRKFE</sequence>
<evidence type="ECO:0000313" key="1">
    <source>
        <dbReference type="EMBL" id="KAF1760096.1"/>
    </source>
</evidence>
<accession>A0A6A5H005</accession>
<dbReference type="EMBL" id="WUAV01000003">
    <property type="protein sequence ID" value="KAF1760096.1"/>
    <property type="molecule type" value="Genomic_DNA"/>
</dbReference>
<dbReference type="RefSeq" id="XP_053586355.1">
    <property type="nucleotide sequence ID" value="XM_053726778.1"/>
</dbReference>
<proteinExistence type="predicted"/>
<dbReference type="CTD" id="78774625"/>
<dbReference type="AlphaFoldDB" id="A0A6A5H005"/>